<dbReference type="RefSeq" id="WP_066164337.1">
    <property type="nucleotide sequence ID" value="NZ_CP136137.1"/>
</dbReference>
<feature type="transmembrane region" description="Helical" evidence="2">
    <location>
        <begin position="12"/>
        <end position="33"/>
    </location>
</feature>
<accession>A0ABZ2U669</accession>
<reference evidence="3 4" key="1">
    <citation type="journal article" date="2023" name="Virus Evol.">
        <title>Computational host range prediction-The good, the bad, and the ugly.</title>
        <authorList>
            <person name="Howell A.A."/>
            <person name="Versoza C.J."/>
            <person name="Pfeifer S.P."/>
        </authorList>
    </citation>
    <scope>NUCLEOTIDE SEQUENCE [LARGE SCALE GENOMIC DNA]</scope>
    <source>
        <strain evidence="3 4">1610/1b</strain>
    </source>
</reference>
<dbReference type="Gene3D" id="2.60.40.2880">
    <property type="entry name" value="MmpS1-5, C-terminal soluble domain"/>
    <property type="match status" value="1"/>
</dbReference>
<evidence type="ECO:0000256" key="2">
    <source>
        <dbReference type="SAM" id="Phobius"/>
    </source>
</evidence>
<keyword evidence="2" id="KW-0472">Membrane</keyword>
<evidence type="ECO:0008006" key="5">
    <source>
        <dbReference type="Google" id="ProtNLM"/>
    </source>
</evidence>
<proteinExistence type="predicted"/>
<keyword evidence="2" id="KW-1133">Transmembrane helix</keyword>
<organism evidence="3 4">
    <name type="scientific">Gordonia hydrophobica</name>
    <dbReference type="NCBI Taxonomy" id="40516"/>
    <lineage>
        <taxon>Bacteria</taxon>
        <taxon>Bacillati</taxon>
        <taxon>Actinomycetota</taxon>
        <taxon>Actinomycetes</taxon>
        <taxon>Mycobacteriales</taxon>
        <taxon>Gordoniaceae</taxon>
        <taxon>Gordonia</taxon>
    </lineage>
</organism>
<dbReference type="EMBL" id="CP136137">
    <property type="protein sequence ID" value="WYY09132.1"/>
    <property type="molecule type" value="Genomic_DNA"/>
</dbReference>
<evidence type="ECO:0000313" key="3">
    <source>
        <dbReference type="EMBL" id="WYY09132.1"/>
    </source>
</evidence>
<feature type="compositionally biased region" description="Low complexity" evidence="1">
    <location>
        <begin position="41"/>
        <end position="61"/>
    </location>
</feature>
<gene>
    <name evidence="3" type="ORF">RVF87_08785</name>
</gene>
<feature type="compositionally biased region" description="Polar residues" evidence="1">
    <location>
        <begin position="62"/>
        <end position="85"/>
    </location>
</feature>
<evidence type="ECO:0000313" key="4">
    <source>
        <dbReference type="Proteomes" id="UP001479933"/>
    </source>
</evidence>
<protein>
    <recommendedName>
        <fullName evidence="5">MmpS family membrane protein</fullName>
    </recommendedName>
</protein>
<evidence type="ECO:0000256" key="1">
    <source>
        <dbReference type="SAM" id="MobiDB-lite"/>
    </source>
</evidence>
<dbReference type="InterPro" id="IPR038468">
    <property type="entry name" value="MmpS_C"/>
</dbReference>
<keyword evidence="2" id="KW-0812">Transmembrane</keyword>
<name>A0ABZ2U669_9ACTN</name>
<dbReference type="Proteomes" id="UP001479933">
    <property type="component" value="Chromosome"/>
</dbReference>
<feature type="region of interest" description="Disordered" evidence="1">
    <location>
        <begin position="38"/>
        <end position="85"/>
    </location>
</feature>
<sequence>MSSSGSSRSRTVLLSLVVVLAVVVLALVGFLVFGQQSSGEPAASTSATSTTPTTTSAPTTTDEQSTSAVPSPTRTTTTVQPGSVTYQLTGSGDVVGLSFRTENGREVVAATGAPWSTSTTVSGRRVEMTAMVVRGPVTCTILQGETLISSSTSHGGALRCSGKLPH</sequence>
<keyword evidence="4" id="KW-1185">Reference proteome</keyword>